<keyword evidence="2" id="KW-0808">Transferase</keyword>
<dbReference type="PANTHER" id="PTHR22916">
    <property type="entry name" value="GLYCOSYLTRANSFERASE"/>
    <property type="match status" value="1"/>
</dbReference>
<dbReference type="CDD" id="cd00761">
    <property type="entry name" value="Glyco_tranf_GTA_type"/>
    <property type="match status" value="1"/>
</dbReference>
<reference evidence="2 3" key="1">
    <citation type="journal article" date="2013" name="Genome Biol.">
        <title>Comparative genomics of the core and accessory genomes of 48 Sinorhizobium strains comprising five genospecies.</title>
        <authorList>
            <person name="Sugawara M."/>
            <person name="Epstein B."/>
            <person name="Badgley B.D."/>
            <person name="Unno T."/>
            <person name="Xu L."/>
            <person name="Reese J."/>
            <person name="Gyaneshwar P."/>
            <person name="Denny R."/>
            <person name="Mudge J."/>
            <person name="Bharti A.K."/>
            <person name="Farmer A.D."/>
            <person name="May G.D."/>
            <person name="Woodward J.E."/>
            <person name="Medigue C."/>
            <person name="Vallenet D."/>
            <person name="Lajus A."/>
            <person name="Rouy Z."/>
            <person name="Martinez-Vaz B."/>
            <person name="Tiffin P."/>
            <person name="Young N.D."/>
            <person name="Sadowsky M.J."/>
        </authorList>
    </citation>
    <scope>NUCLEOTIDE SEQUENCE [LARGE SCALE GENOMIC DNA]</scope>
    <source>
        <strain evidence="2 3">USDA4894</strain>
    </source>
</reference>
<dbReference type="InterPro" id="IPR029044">
    <property type="entry name" value="Nucleotide-diphossugar_trans"/>
</dbReference>
<dbReference type="Gene3D" id="3.90.550.10">
    <property type="entry name" value="Spore Coat Polysaccharide Biosynthesis Protein SpsA, Chain A"/>
    <property type="match status" value="1"/>
</dbReference>
<proteinExistence type="predicted"/>
<dbReference type="InterPro" id="IPR001173">
    <property type="entry name" value="Glyco_trans_2-like"/>
</dbReference>
<evidence type="ECO:0000313" key="3">
    <source>
        <dbReference type="Proteomes" id="UP000439983"/>
    </source>
</evidence>
<evidence type="ECO:0000313" key="2">
    <source>
        <dbReference type="EMBL" id="MQX17851.1"/>
    </source>
</evidence>
<dbReference type="Proteomes" id="UP000439983">
    <property type="component" value="Unassembled WGS sequence"/>
</dbReference>
<keyword evidence="3" id="KW-1185">Reference proteome</keyword>
<name>A0A6N7LJ04_SINTE</name>
<protein>
    <submittedName>
        <fullName evidence="2">Glycosyltransferase</fullName>
    </submittedName>
</protein>
<organism evidence="2 3">
    <name type="scientific">Sinorhizobium terangae</name>
    <dbReference type="NCBI Taxonomy" id="110322"/>
    <lineage>
        <taxon>Bacteria</taxon>
        <taxon>Pseudomonadati</taxon>
        <taxon>Pseudomonadota</taxon>
        <taxon>Alphaproteobacteria</taxon>
        <taxon>Hyphomicrobiales</taxon>
        <taxon>Rhizobiaceae</taxon>
        <taxon>Sinorhizobium/Ensifer group</taxon>
        <taxon>Sinorhizobium</taxon>
    </lineage>
</organism>
<feature type="domain" description="Glycosyltransferase 2-like" evidence="1">
    <location>
        <begin position="7"/>
        <end position="125"/>
    </location>
</feature>
<dbReference type="Pfam" id="PF00535">
    <property type="entry name" value="Glycos_transf_2"/>
    <property type="match status" value="1"/>
</dbReference>
<accession>A0A6N7LJ04</accession>
<dbReference type="AlphaFoldDB" id="A0A6N7LJ04"/>
<dbReference type="RefSeq" id="WP_184108610.1">
    <property type="nucleotide sequence ID" value="NZ_JACIGA010000006.1"/>
</dbReference>
<sequence>MDSVKLSICIPTYNRVRFLENALGRFVESYQIPFSFEIVISDNASTDNTREVVETFAGKGLPIRYFRQPENRGVDANLGSAFRHAAGAYAIYLADDDMLAVDGLVEAVAYLDRNPALSACYAPWHVHNEVEGRDTELFYKIDVDAKFDKDEFERLFAFIVERHIFPEIGIYRTAALRTSWLPRHFAYWAFSNLAHFLESGGVAFLKKPFYRQVIQSKLGRDRPQAGHDELLTAWDRYRGGLEYFLHVGAKRGALRMTPDRRTARDTQIRHFISIRMAVAMRMWAAKKDYVKAYEIYTRMALAGFEHHPTARQLKDSLPLMVAVQTLAWQVNAAAEVNCVILHGVDSPSSLEGLLRELGLRSDIAVVAPALELEPKEIARTAVFVVAESDRQQFLAQGYSPNLVLCESDIVGNVVV</sequence>
<gene>
    <name evidence="2" type="ORF">GHK62_24815</name>
</gene>
<dbReference type="SUPFAM" id="SSF53448">
    <property type="entry name" value="Nucleotide-diphospho-sugar transferases"/>
    <property type="match status" value="1"/>
</dbReference>
<dbReference type="GO" id="GO:0016758">
    <property type="term" value="F:hexosyltransferase activity"/>
    <property type="evidence" value="ECO:0007669"/>
    <property type="project" value="UniProtKB-ARBA"/>
</dbReference>
<comment type="caution">
    <text evidence="2">The sequence shown here is derived from an EMBL/GenBank/DDBJ whole genome shotgun (WGS) entry which is preliminary data.</text>
</comment>
<evidence type="ECO:0000259" key="1">
    <source>
        <dbReference type="Pfam" id="PF00535"/>
    </source>
</evidence>
<dbReference type="EMBL" id="WITC01000108">
    <property type="protein sequence ID" value="MQX17851.1"/>
    <property type="molecule type" value="Genomic_DNA"/>
</dbReference>